<proteinExistence type="predicted"/>
<sequence length="167" mass="19174">MGAYATTIDTQQAGCSRHCVPRLAKRWHFDVGTLTQRRRRRLYDEYSGRERRGITRDLINSLLLSQTPTACHLKSRISKRSREGERRMRRRNRPCQITDVSRRGEERKKCTPISLEVGKGGAAGGDEVSLLNLDQTRHVSVDRLYRGTPLYNFHIITCLSSPPHLQS</sequence>
<protein>
    <submittedName>
        <fullName evidence="1">Uncharacterized protein</fullName>
    </submittedName>
</protein>
<organism evidence="1 2">
    <name type="scientific">Hymenolepis diminuta</name>
    <name type="common">Rat tapeworm</name>
    <dbReference type="NCBI Taxonomy" id="6216"/>
    <lineage>
        <taxon>Eukaryota</taxon>
        <taxon>Metazoa</taxon>
        <taxon>Spiralia</taxon>
        <taxon>Lophotrochozoa</taxon>
        <taxon>Platyhelminthes</taxon>
        <taxon>Cestoda</taxon>
        <taxon>Eucestoda</taxon>
        <taxon>Cyclophyllidea</taxon>
        <taxon>Hymenolepididae</taxon>
        <taxon>Hymenolepis</taxon>
    </lineage>
</organism>
<dbReference type="AlphaFoldDB" id="A0A564Y6Q2"/>
<reference evidence="1 2" key="1">
    <citation type="submission" date="2019-07" db="EMBL/GenBank/DDBJ databases">
        <authorList>
            <person name="Jastrzebski P J."/>
            <person name="Paukszto L."/>
            <person name="Jastrzebski P J."/>
        </authorList>
    </citation>
    <scope>NUCLEOTIDE SEQUENCE [LARGE SCALE GENOMIC DNA]</scope>
    <source>
        <strain evidence="1 2">WMS-il1</strain>
    </source>
</reference>
<evidence type="ECO:0000313" key="1">
    <source>
        <dbReference type="EMBL" id="VUZ42639.1"/>
    </source>
</evidence>
<evidence type="ECO:0000313" key="2">
    <source>
        <dbReference type="Proteomes" id="UP000321570"/>
    </source>
</evidence>
<accession>A0A564Y6Q2</accession>
<dbReference type="EMBL" id="CABIJS010000089">
    <property type="protein sequence ID" value="VUZ42639.1"/>
    <property type="molecule type" value="Genomic_DNA"/>
</dbReference>
<keyword evidence="2" id="KW-1185">Reference proteome</keyword>
<dbReference type="Proteomes" id="UP000321570">
    <property type="component" value="Unassembled WGS sequence"/>
</dbReference>
<name>A0A564Y6Q2_HYMDI</name>
<gene>
    <name evidence="1" type="ORF">WMSIL1_LOCUS3133</name>
</gene>